<dbReference type="Gene3D" id="2.60.120.260">
    <property type="entry name" value="Galactose-binding domain-like"/>
    <property type="match status" value="1"/>
</dbReference>
<evidence type="ECO:0000259" key="8">
    <source>
        <dbReference type="Pfam" id="PF00082"/>
    </source>
</evidence>
<evidence type="ECO:0000256" key="4">
    <source>
        <dbReference type="ARBA" id="ARBA00022825"/>
    </source>
</evidence>
<dbReference type="InterPro" id="IPR023828">
    <property type="entry name" value="Peptidase_S8_Ser-AS"/>
</dbReference>
<dbReference type="InterPro" id="IPR000209">
    <property type="entry name" value="Peptidase_S8/S53_dom"/>
</dbReference>
<feature type="signal peptide" evidence="7">
    <location>
        <begin position="1"/>
        <end position="32"/>
    </location>
</feature>
<comment type="caution">
    <text evidence="9">The sequence shown here is derived from an EMBL/GenBank/DDBJ whole genome shotgun (WGS) entry which is preliminary data.</text>
</comment>
<feature type="active site" description="Charge relay system" evidence="5">
    <location>
        <position position="263"/>
    </location>
</feature>
<feature type="active site" description="Charge relay system" evidence="5">
    <location>
        <position position="216"/>
    </location>
</feature>
<dbReference type="Gene3D" id="2.60.40.1120">
    <property type="entry name" value="Carboxypeptidase-like, regulatory domain"/>
    <property type="match status" value="2"/>
</dbReference>
<evidence type="ECO:0000313" key="9">
    <source>
        <dbReference type="EMBL" id="MFC4911821.1"/>
    </source>
</evidence>
<keyword evidence="7" id="KW-0732">Signal</keyword>
<keyword evidence="3 5" id="KW-0378">Hydrolase</keyword>
<keyword evidence="4 5" id="KW-0720">Serine protease</keyword>
<evidence type="ECO:0000256" key="6">
    <source>
        <dbReference type="SAM" id="MobiDB-lite"/>
    </source>
</evidence>
<feature type="active site" description="Charge relay system" evidence="5">
    <location>
        <position position="436"/>
    </location>
</feature>
<dbReference type="Pfam" id="PF00082">
    <property type="entry name" value="Peptidase_S8"/>
    <property type="match status" value="1"/>
</dbReference>
<name>A0ABV9U5X6_9ACTN</name>
<feature type="chain" id="PRO_5046438801" evidence="7">
    <location>
        <begin position="33"/>
        <end position="860"/>
    </location>
</feature>
<dbReference type="Gene3D" id="3.40.50.200">
    <property type="entry name" value="Peptidase S8/S53 domain"/>
    <property type="match status" value="1"/>
</dbReference>
<dbReference type="InterPro" id="IPR015500">
    <property type="entry name" value="Peptidase_S8_subtilisin-rel"/>
</dbReference>
<dbReference type="SUPFAM" id="SSF52743">
    <property type="entry name" value="Subtilisin-like"/>
    <property type="match status" value="1"/>
</dbReference>
<feature type="compositionally biased region" description="Polar residues" evidence="6">
    <location>
        <begin position="332"/>
        <end position="342"/>
    </location>
</feature>
<protein>
    <submittedName>
        <fullName evidence="9">S8 family serine peptidase</fullName>
    </submittedName>
</protein>
<dbReference type="InterPro" id="IPR008969">
    <property type="entry name" value="CarboxyPept-like_regulatory"/>
</dbReference>
<gene>
    <name evidence="9" type="ORF">ACFPCY_31260</name>
</gene>
<dbReference type="SUPFAM" id="SSF49452">
    <property type="entry name" value="Starch-binding domain-like"/>
    <property type="match status" value="1"/>
</dbReference>
<comment type="similarity">
    <text evidence="1 5">Belongs to the peptidase S8 family.</text>
</comment>
<dbReference type="PRINTS" id="PR00723">
    <property type="entry name" value="SUBTILISIN"/>
</dbReference>
<evidence type="ECO:0000256" key="1">
    <source>
        <dbReference type="ARBA" id="ARBA00011073"/>
    </source>
</evidence>
<evidence type="ECO:0000313" key="10">
    <source>
        <dbReference type="Proteomes" id="UP001595872"/>
    </source>
</evidence>
<dbReference type="EMBL" id="JBHSIT010000010">
    <property type="protein sequence ID" value="MFC4911821.1"/>
    <property type="molecule type" value="Genomic_DNA"/>
</dbReference>
<dbReference type="RefSeq" id="WP_378261117.1">
    <property type="nucleotide sequence ID" value="NZ_JBHSIT010000010.1"/>
</dbReference>
<accession>A0ABV9U5X6</accession>
<evidence type="ECO:0000256" key="7">
    <source>
        <dbReference type="SAM" id="SignalP"/>
    </source>
</evidence>
<dbReference type="InterPro" id="IPR013784">
    <property type="entry name" value="Carb-bd-like_fold"/>
</dbReference>
<evidence type="ECO:0000256" key="5">
    <source>
        <dbReference type="PROSITE-ProRule" id="PRU01240"/>
    </source>
</evidence>
<sequence>MRLTRLAAGVTAAVVGAASLVTAAVASGPAQAAPSPGAKLDGDLVAAYSRAGATGTANLWVRMSDRADLAGAPKLKDRAVRGRTVVDGLKAKADRTQSPVLKALKDAGLTGRSYWATNAVYVANVPEKVALKLAAIPGVAELRPSRTYRVQQPIVSPKPEPKAKLEPKARLEPKAKARLKAAAESGVAWGVADIKADQVWSRTGRHGEGLVVANVDTGVQYDHPALVRQFRGTNGDGTFTTDYNWYDPSGTCKTAMPCDNAGHGSHTMGTMVGDDGQGERIGVAPGAKWIAAKGCETDSCSDTSLLAASQWMLAPTDRNGQNPDPAKRPDVVNNSWGSQPSNDPLFEDVQLAWAAAGIMGVWANGNNGPNCETAGAPGSRTINYSVGAYDAGGKIASFSSRGPGQDGTVKPNISAPGVDVRSSIPGGQYATMSGTSMATPHVAGAVALLWSARPEYRQDLAKTRELLNLTAIDTPDDQCGGTPENNNVYGEGRLDVLAAVTAGTAGLSDLSGTVTDAASGRPLAGATVHVTGPMDRSFTTGADGAYRFRLVAGKYEISTTAFGYVTGTTTLTLAKDGSATQGVALAPTPRVDLTGTVTDGSGKGGGLPAKVTAEDGDGHTWAATADASGRYALPLLPNLSYTVTYASTEPGYDPATRKVALGAAGQTQDVALTVSLACIAKGYKVTRDGSTEGFDASRLPKGWQVTNVDPHIPNYAYQPGWQFTDPGKRGNHTGGTGGFAVVDSRHTGPGHVQDTYLTSPVYDLSKRTKATVEFAEDLKPAINSTTSLDVSLDGGRTWTTAWTAKGFPGAPGPSVRVVPVPQANGKANVRYRLHYRGQNSGWWAVDNAFTGDRTCTPSAN</sequence>
<feature type="domain" description="Peptidase S8/S53" evidence="8">
    <location>
        <begin position="207"/>
        <end position="492"/>
    </location>
</feature>
<keyword evidence="2 5" id="KW-0645">Protease</keyword>
<dbReference type="SUPFAM" id="SSF49464">
    <property type="entry name" value="Carboxypeptidase regulatory domain-like"/>
    <property type="match status" value="1"/>
</dbReference>
<dbReference type="InterPro" id="IPR051048">
    <property type="entry name" value="Peptidase_S8/S53_subtilisin"/>
</dbReference>
<dbReference type="Proteomes" id="UP001595872">
    <property type="component" value="Unassembled WGS sequence"/>
</dbReference>
<dbReference type="PANTHER" id="PTHR43399">
    <property type="entry name" value="SUBTILISIN-RELATED"/>
    <property type="match status" value="1"/>
</dbReference>
<dbReference type="InterPro" id="IPR036852">
    <property type="entry name" value="Peptidase_S8/S53_dom_sf"/>
</dbReference>
<evidence type="ECO:0000256" key="3">
    <source>
        <dbReference type="ARBA" id="ARBA00022801"/>
    </source>
</evidence>
<proteinExistence type="inferred from homology"/>
<organism evidence="9 10">
    <name type="scientific">Actinomadura gamaensis</name>
    <dbReference type="NCBI Taxonomy" id="1763541"/>
    <lineage>
        <taxon>Bacteria</taxon>
        <taxon>Bacillati</taxon>
        <taxon>Actinomycetota</taxon>
        <taxon>Actinomycetes</taxon>
        <taxon>Streptosporangiales</taxon>
        <taxon>Thermomonosporaceae</taxon>
        <taxon>Actinomadura</taxon>
    </lineage>
</organism>
<feature type="region of interest" description="Disordered" evidence="6">
    <location>
        <begin position="315"/>
        <end position="343"/>
    </location>
</feature>
<keyword evidence="10" id="KW-1185">Reference proteome</keyword>
<dbReference type="Pfam" id="PF13620">
    <property type="entry name" value="CarboxypepD_reg"/>
    <property type="match status" value="2"/>
</dbReference>
<dbReference type="PANTHER" id="PTHR43399:SF4">
    <property type="entry name" value="CELL WALL-ASSOCIATED PROTEASE"/>
    <property type="match status" value="1"/>
</dbReference>
<evidence type="ECO:0000256" key="2">
    <source>
        <dbReference type="ARBA" id="ARBA00022670"/>
    </source>
</evidence>
<dbReference type="PROSITE" id="PS00138">
    <property type="entry name" value="SUBTILASE_SER"/>
    <property type="match status" value="1"/>
</dbReference>
<reference evidence="10" key="1">
    <citation type="journal article" date="2019" name="Int. J. Syst. Evol. Microbiol.">
        <title>The Global Catalogue of Microorganisms (GCM) 10K type strain sequencing project: providing services to taxonomists for standard genome sequencing and annotation.</title>
        <authorList>
            <consortium name="The Broad Institute Genomics Platform"/>
            <consortium name="The Broad Institute Genome Sequencing Center for Infectious Disease"/>
            <person name="Wu L."/>
            <person name="Ma J."/>
        </authorList>
    </citation>
    <scope>NUCLEOTIDE SEQUENCE [LARGE SCALE GENOMIC DNA]</scope>
    <source>
        <strain evidence="10">KLKA75</strain>
    </source>
</reference>
<dbReference type="PROSITE" id="PS51892">
    <property type="entry name" value="SUBTILASE"/>
    <property type="match status" value="1"/>
</dbReference>